<evidence type="ECO:0000313" key="2">
    <source>
        <dbReference type="EMBL" id="KAJ8398993.1"/>
    </source>
</evidence>
<evidence type="ECO:0000313" key="3">
    <source>
        <dbReference type="Proteomes" id="UP001221898"/>
    </source>
</evidence>
<feature type="region of interest" description="Disordered" evidence="1">
    <location>
        <begin position="1"/>
        <end position="51"/>
    </location>
</feature>
<sequence>MRSPLSGWLDGWPTSAAFNSSPEPPVIDRGPDCRGTPALKHSRGSRAMPTLSLHRARQRPQLTRHGNAKWGESATFPCVELRAQSPVLSSRIVLRVQTLRRLPRKPTYHSSDPGGLRCSSPA</sequence>
<gene>
    <name evidence="2" type="ORF">AAFF_G00416600</name>
</gene>
<dbReference type="EMBL" id="JAINUG010000086">
    <property type="protein sequence ID" value="KAJ8398993.1"/>
    <property type="molecule type" value="Genomic_DNA"/>
</dbReference>
<accession>A0AAD7SAU0</accession>
<dbReference type="Proteomes" id="UP001221898">
    <property type="component" value="Unassembled WGS sequence"/>
</dbReference>
<keyword evidence="3" id="KW-1185">Reference proteome</keyword>
<dbReference type="AlphaFoldDB" id="A0AAD7SAU0"/>
<feature type="region of interest" description="Disordered" evidence="1">
    <location>
        <begin position="102"/>
        <end position="122"/>
    </location>
</feature>
<evidence type="ECO:0000256" key="1">
    <source>
        <dbReference type="SAM" id="MobiDB-lite"/>
    </source>
</evidence>
<protein>
    <submittedName>
        <fullName evidence="2">Uncharacterized protein</fullName>
    </submittedName>
</protein>
<organism evidence="2 3">
    <name type="scientific">Aldrovandia affinis</name>
    <dbReference type="NCBI Taxonomy" id="143900"/>
    <lineage>
        <taxon>Eukaryota</taxon>
        <taxon>Metazoa</taxon>
        <taxon>Chordata</taxon>
        <taxon>Craniata</taxon>
        <taxon>Vertebrata</taxon>
        <taxon>Euteleostomi</taxon>
        <taxon>Actinopterygii</taxon>
        <taxon>Neopterygii</taxon>
        <taxon>Teleostei</taxon>
        <taxon>Notacanthiformes</taxon>
        <taxon>Halosauridae</taxon>
        <taxon>Aldrovandia</taxon>
    </lineage>
</organism>
<proteinExistence type="predicted"/>
<name>A0AAD7SAU0_9TELE</name>
<reference evidence="2" key="1">
    <citation type="journal article" date="2023" name="Science">
        <title>Genome structures resolve the early diversification of teleost fishes.</title>
        <authorList>
            <person name="Parey E."/>
            <person name="Louis A."/>
            <person name="Montfort J."/>
            <person name="Bouchez O."/>
            <person name="Roques C."/>
            <person name="Iampietro C."/>
            <person name="Lluch J."/>
            <person name="Castinel A."/>
            <person name="Donnadieu C."/>
            <person name="Desvignes T."/>
            <person name="Floi Bucao C."/>
            <person name="Jouanno E."/>
            <person name="Wen M."/>
            <person name="Mejri S."/>
            <person name="Dirks R."/>
            <person name="Jansen H."/>
            <person name="Henkel C."/>
            <person name="Chen W.J."/>
            <person name="Zahm M."/>
            <person name="Cabau C."/>
            <person name="Klopp C."/>
            <person name="Thompson A.W."/>
            <person name="Robinson-Rechavi M."/>
            <person name="Braasch I."/>
            <person name="Lecointre G."/>
            <person name="Bobe J."/>
            <person name="Postlethwait J.H."/>
            <person name="Berthelot C."/>
            <person name="Roest Crollius H."/>
            <person name="Guiguen Y."/>
        </authorList>
    </citation>
    <scope>NUCLEOTIDE SEQUENCE</scope>
    <source>
        <tissue evidence="2">Blood</tissue>
    </source>
</reference>
<comment type="caution">
    <text evidence="2">The sequence shown here is derived from an EMBL/GenBank/DDBJ whole genome shotgun (WGS) entry which is preliminary data.</text>
</comment>